<feature type="region of interest" description="Disordered" evidence="6">
    <location>
        <begin position="758"/>
        <end position="786"/>
    </location>
</feature>
<feature type="non-terminal residue" evidence="10">
    <location>
        <position position="1"/>
    </location>
</feature>
<dbReference type="Pfam" id="PF00069">
    <property type="entry name" value="Pkinase"/>
    <property type="match status" value="1"/>
</dbReference>
<feature type="domain" description="Protein kinase" evidence="8">
    <location>
        <begin position="802"/>
        <end position="913"/>
    </location>
</feature>
<dbReference type="FunFam" id="3.30.200.20:FF:000465">
    <property type="entry name" value="Cysteine-rich receptor-like protein kinase 6"/>
    <property type="match status" value="1"/>
</dbReference>
<feature type="transmembrane region" description="Helical" evidence="7">
    <location>
        <begin position="894"/>
        <end position="911"/>
    </location>
</feature>
<keyword evidence="4 5" id="KW-0067">ATP-binding</keyword>
<dbReference type="InterPro" id="IPR017441">
    <property type="entry name" value="Protein_kinase_ATP_BS"/>
</dbReference>
<dbReference type="InterPro" id="IPR000719">
    <property type="entry name" value="Prot_kinase_dom"/>
</dbReference>
<accession>A0A5J9UUV3</accession>
<dbReference type="OrthoDB" id="4062651at2759"/>
<sequence length="913" mass="102277">MLLDESVEPTNLPISLLESITNDFSDDNVIGEGGFAVVYKGELQNGTVAVKKLNAALDLDENKFIKEAGCLIRVKHKNIVRFLGYCADAQGKMLNFDRKMVIAEERQRLLCFELVPKGSLDKYRHDASRGLEWRTRYHILKGICEGLHYLHQHNIVHLDLKPANILLDNDMKPKIADFGISKCFDENQTRAMTSNVSGSLGYMSPESHNGVITLKSDIYSLGVIIMEILAGQKDWPGLENVLESWSTRLETAEDRLLGPVRICAEIGIECINFNRRMRPDTKHIIERLDEMEHTYGIMNVDLCTSSETEPDDKVKLEIMGRVKSIPSTTSVEDFPVLVRVTAPLRYRESSRIGLDLVAVLGVSASMTLENRMDSIKQAMMFVIDNLGPDDRLAIVSFDDKPQHLTELRVMNHVNRAIAKEVVRILQAGGGVHMGLALNEAAKILRHRASEQRSNCVGRIIFLSDSSDKSSEALNISHEFPAETFGLSDNHDPEELFDIARWTKGLYSYVTDNPLFLRDHIMKAFALSLGGLISITAMNMQVNLRTLNGVTISSIESGIYQVSMSSDKQNGTIQVRDLYAGEQKNFIVYLKVPEGEQKQIMTVSGNYRNPKISKEPTIQLDDTELAVTRRPEVATTPSGRTVCPDVAAELIRLWLMEHIRAIIDEDITIEELQWSWVKVKGSEDGRSASQSAVLVLDQDVAEMQHAEGTAFICSWLSSHMLQRATTKEPPTKSSAFRVKAMEEMIKKVEVEQKRLRSDDKKPVLYSSTGTRSAKQTAKEEGGAGVEAGRRRGKLVHFDGQLAVTKVEIMGKSAYGTMMYKAMLADDSLVAVKWLGEVSNSFSRVVTAMLHNRFRHPNVLTLRSYRLGPMEQKLLIFDYMPNGSLSGFLHGEMSRLPSLSFALFIILIPSLVFNY</sequence>
<evidence type="ECO:0008006" key="12">
    <source>
        <dbReference type="Google" id="ProtNLM"/>
    </source>
</evidence>
<organism evidence="10 11">
    <name type="scientific">Eragrostis curvula</name>
    <name type="common">weeping love grass</name>
    <dbReference type="NCBI Taxonomy" id="38414"/>
    <lineage>
        <taxon>Eukaryota</taxon>
        <taxon>Viridiplantae</taxon>
        <taxon>Streptophyta</taxon>
        <taxon>Embryophyta</taxon>
        <taxon>Tracheophyta</taxon>
        <taxon>Spermatophyta</taxon>
        <taxon>Magnoliopsida</taxon>
        <taxon>Liliopsida</taxon>
        <taxon>Poales</taxon>
        <taxon>Poaceae</taxon>
        <taxon>PACMAD clade</taxon>
        <taxon>Chloridoideae</taxon>
        <taxon>Eragrostideae</taxon>
        <taxon>Eragrostidinae</taxon>
        <taxon>Eragrostis</taxon>
    </lineage>
</organism>
<dbReference type="PROSITE" id="PS00107">
    <property type="entry name" value="PROTEIN_KINASE_ATP"/>
    <property type="match status" value="1"/>
</dbReference>
<dbReference type="Proteomes" id="UP000324897">
    <property type="component" value="Chromosome 2"/>
</dbReference>
<dbReference type="SMART" id="SM00327">
    <property type="entry name" value="VWA"/>
    <property type="match status" value="1"/>
</dbReference>
<evidence type="ECO:0000259" key="9">
    <source>
        <dbReference type="PROSITE" id="PS50234"/>
    </source>
</evidence>
<keyword evidence="3" id="KW-0418">Kinase</keyword>
<dbReference type="SUPFAM" id="SSF53300">
    <property type="entry name" value="vWA-like"/>
    <property type="match status" value="1"/>
</dbReference>
<protein>
    <recommendedName>
        <fullName evidence="12">Protein kinase domain-containing protein</fullName>
    </recommendedName>
</protein>
<dbReference type="PROSITE" id="PS50234">
    <property type="entry name" value="VWFA"/>
    <property type="match status" value="1"/>
</dbReference>
<evidence type="ECO:0000256" key="1">
    <source>
        <dbReference type="ARBA" id="ARBA00022679"/>
    </source>
</evidence>
<keyword evidence="2 5" id="KW-0547">Nucleotide-binding</keyword>
<dbReference type="EMBL" id="RWGY01000013">
    <property type="protein sequence ID" value="TVU26830.1"/>
    <property type="molecule type" value="Genomic_DNA"/>
</dbReference>
<keyword evidence="7" id="KW-0472">Membrane</keyword>
<dbReference type="PROSITE" id="PS00108">
    <property type="entry name" value="PROTEIN_KINASE_ST"/>
    <property type="match status" value="1"/>
</dbReference>
<evidence type="ECO:0000256" key="3">
    <source>
        <dbReference type="ARBA" id="ARBA00022777"/>
    </source>
</evidence>
<dbReference type="InterPro" id="IPR011009">
    <property type="entry name" value="Kinase-like_dom_sf"/>
</dbReference>
<dbReference type="GO" id="GO:0005524">
    <property type="term" value="F:ATP binding"/>
    <property type="evidence" value="ECO:0007669"/>
    <property type="project" value="UniProtKB-UniRule"/>
</dbReference>
<dbReference type="PANTHER" id="PTHR45707:SF70">
    <property type="entry name" value="PROTEIN KINASE DOMAIN-CONTAINING PROTEIN"/>
    <property type="match status" value="1"/>
</dbReference>
<keyword evidence="7" id="KW-0812">Transmembrane</keyword>
<name>A0A5J9UUV3_9POAL</name>
<dbReference type="SMART" id="SM00220">
    <property type="entry name" value="S_TKc"/>
    <property type="match status" value="1"/>
</dbReference>
<dbReference type="SUPFAM" id="SSF56112">
    <property type="entry name" value="Protein kinase-like (PK-like)"/>
    <property type="match status" value="2"/>
</dbReference>
<evidence type="ECO:0000256" key="2">
    <source>
        <dbReference type="ARBA" id="ARBA00022741"/>
    </source>
</evidence>
<comment type="caution">
    <text evidence="10">The sequence shown here is derived from an EMBL/GenBank/DDBJ whole genome shotgun (WGS) entry which is preliminary data.</text>
</comment>
<feature type="compositionally biased region" description="Polar residues" evidence="6">
    <location>
        <begin position="764"/>
        <end position="774"/>
    </location>
</feature>
<feature type="binding site" evidence="5">
    <location>
        <position position="52"/>
    </location>
    <ligand>
        <name>ATP</name>
        <dbReference type="ChEBI" id="CHEBI:30616"/>
    </ligand>
</feature>
<dbReference type="Gene3D" id="3.30.200.20">
    <property type="entry name" value="Phosphorylase Kinase, domain 1"/>
    <property type="match status" value="1"/>
</dbReference>
<feature type="domain" description="VWFA" evidence="9">
    <location>
        <begin position="355"/>
        <end position="524"/>
    </location>
</feature>
<dbReference type="AlphaFoldDB" id="A0A5J9UUV3"/>
<evidence type="ECO:0000256" key="7">
    <source>
        <dbReference type="SAM" id="Phobius"/>
    </source>
</evidence>
<dbReference type="Gramene" id="TVU26830">
    <property type="protein sequence ID" value="TVU26830"/>
    <property type="gene ID" value="EJB05_29395"/>
</dbReference>
<evidence type="ECO:0000313" key="11">
    <source>
        <dbReference type="Proteomes" id="UP000324897"/>
    </source>
</evidence>
<keyword evidence="1" id="KW-0808">Transferase</keyword>
<dbReference type="Gene3D" id="3.40.50.410">
    <property type="entry name" value="von Willebrand factor, type A domain"/>
    <property type="match status" value="1"/>
</dbReference>
<dbReference type="PROSITE" id="PS50011">
    <property type="entry name" value="PROTEIN_KINASE_DOM"/>
    <property type="match status" value="2"/>
</dbReference>
<dbReference type="FunFam" id="1.10.510.10:FF:000870">
    <property type="entry name" value="OSJNBa0016N04.16-like protein"/>
    <property type="match status" value="1"/>
</dbReference>
<evidence type="ECO:0000256" key="6">
    <source>
        <dbReference type="SAM" id="MobiDB-lite"/>
    </source>
</evidence>
<dbReference type="InterPro" id="IPR002035">
    <property type="entry name" value="VWF_A"/>
</dbReference>
<dbReference type="InterPro" id="IPR008271">
    <property type="entry name" value="Ser/Thr_kinase_AS"/>
</dbReference>
<dbReference type="GO" id="GO:0004672">
    <property type="term" value="F:protein kinase activity"/>
    <property type="evidence" value="ECO:0007669"/>
    <property type="project" value="InterPro"/>
</dbReference>
<dbReference type="Pfam" id="PF13768">
    <property type="entry name" value="VWA_3"/>
    <property type="match status" value="1"/>
</dbReference>
<proteinExistence type="predicted"/>
<keyword evidence="11" id="KW-1185">Reference proteome</keyword>
<evidence type="ECO:0000313" key="10">
    <source>
        <dbReference type="EMBL" id="TVU26830.1"/>
    </source>
</evidence>
<keyword evidence="7" id="KW-1133">Transmembrane helix</keyword>
<evidence type="ECO:0000256" key="5">
    <source>
        <dbReference type="PROSITE-ProRule" id="PRU10141"/>
    </source>
</evidence>
<evidence type="ECO:0000259" key="8">
    <source>
        <dbReference type="PROSITE" id="PS50011"/>
    </source>
</evidence>
<reference evidence="10 11" key="1">
    <citation type="journal article" date="2019" name="Sci. Rep.">
        <title>A high-quality genome of Eragrostis curvula grass provides insights into Poaceae evolution and supports new strategies to enhance forage quality.</title>
        <authorList>
            <person name="Carballo J."/>
            <person name="Santos B.A.C.M."/>
            <person name="Zappacosta D."/>
            <person name="Garbus I."/>
            <person name="Selva J.P."/>
            <person name="Gallo C.A."/>
            <person name="Diaz A."/>
            <person name="Albertini E."/>
            <person name="Caccamo M."/>
            <person name="Echenique V."/>
        </authorList>
    </citation>
    <scope>NUCLEOTIDE SEQUENCE [LARGE SCALE GENOMIC DNA]</scope>
    <source>
        <strain evidence="11">cv. Victoria</strain>
        <tissue evidence="10">Leaf</tissue>
    </source>
</reference>
<gene>
    <name evidence="10" type="ORF">EJB05_29395</name>
</gene>
<dbReference type="InterPro" id="IPR036465">
    <property type="entry name" value="vWFA_dom_sf"/>
</dbReference>
<evidence type="ECO:0000256" key="4">
    <source>
        <dbReference type="ARBA" id="ARBA00022840"/>
    </source>
</evidence>
<dbReference type="Gene3D" id="1.10.510.10">
    <property type="entry name" value="Transferase(Phosphotransferase) domain 1"/>
    <property type="match status" value="2"/>
</dbReference>
<feature type="domain" description="Protein kinase" evidence="8">
    <location>
        <begin position="24"/>
        <end position="296"/>
    </location>
</feature>
<dbReference type="PANTHER" id="PTHR45707">
    <property type="entry name" value="C2 CALCIUM/LIPID-BINDING PLANT PHOSPHORIBOSYLTRANSFERASE FAMILY PROTEIN"/>
    <property type="match status" value="1"/>
</dbReference>